<dbReference type="GO" id="GO:0016301">
    <property type="term" value="F:kinase activity"/>
    <property type="evidence" value="ECO:0007669"/>
    <property type="project" value="UniProtKB-KW"/>
</dbReference>
<comment type="similarity">
    <text evidence="2">Belongs to the HPPK family.</text>
</comment>
<sequence length="168" mass="18430">MMTDVFIGLGSNLADPASQLGRAIAELAALPNTSLVAQSPFYASKPVGPQGQPDYVNGAAWLSTSLKPHVLLNHLQNIEQAHGRERLQHWGPRTLDLDVLLYGQQTLNDDRLTVPHAQLSQRDFALQPLLDLNPKLTLPDGTALALLRQQCPDNQLRKLPPVARNDHS</sequence>
<dbReference type="AlphaFoldDB" id="A0A0H4HXT0"/>
<evidence type="ECO:0000256" key="2">
    <source>
        <dbReference type="ARBA" id="ARBA00005810"/>
    </source>
</evidence>
<dbReference type="PROSITE" id="PS00794">
    <property type="entry name" value="HPPK"/>
    <property type="match status" value="1"/>
</dbReference>
<keyword evidence="6" id="KW-0547">Nucleotide-binding</keyword>
<keyword evidence="7 14" id="KW-0418">Kinase</keyword>
<proteinExistence type="inferred from homology"/>
<evidence type="ECO:0000256" key="6">
    <source>
        <dbReference type="ARBA" id="ARBA00022741"/>
    </source>
</evidence>
<dbReference type="Pfam" id="PF01288">
    <property type="entry name" value="HPPK"/>
    <property type="match status" value="1"/>
</dbReference>
<evidence type="ECO:0000256" key="7">
    <source>
        <dbReference type="ARBA" id="ARBA00022777"/>
    </source>
</evidence>
<comment type="pathway">
    <text evidence="1">Cofactor biosynthesis; tetrahydrofolate biosynthesis; 2-amino-4-hydroxy-6-hydroxymethyl-7,8-dihydropteridine diphosphate from 7,8-dihydroneopterin triphosphate: step 4/4.</text>
</comment>
<dbReference type="EC" id="2.7.6.3" evidence="3"/>
<keyword evidence="15" id="KW-1185">Reference proteome</keyword>
<dbReference type="EMBL" id="CP011494">
    <property type="protein sequence ID" value="AKO51509.1"/>
    <property type="molecule type" value="Genomic_DNA"/>
</dbReference>
<evidence type="ECO:0000313" key="15">
    <source>
        <dbReference type="Proteomes" id="UP000036406"/>
    </source>
</evidence>
<dbReference type="SUPFAM" id="SSF55083">
    <property type="entry name" value="6-hydroxymethyl-7,8-dihydropterin pyrophosphokinase, HPPK"/>
    <property type="match status" value="1"/>
</dbReference>
<evidence type="ECO:0000256" key="10">
    <source>
        <dbReference type="ARBA" id="ARBA00029409"/>
    </source>
</evidence>
<dbReference type="GO" id="GO:0046654">
    <property type="term" value="P:tetrahydrofolate biosynthetic process"/>
    <property type="evidence" value="ECO:0007669"/>
    <property type="project" value="UniProtKB-UniPathway"/>
</dbReference>
<dbReference type="GO" id="GO:0046656">
    <property type="term" value="P:folic acid biosynthetic process"/>
    <property type="evidence" value="ECO:0007669"/>
    <property type="project" value="UniProtKB-KW"/>
</dbReference>
<dbReference type="Proteomes" id="UP000036406">
    <property type="component" value="Chromosome"/>
</dbReference>
<name>A0A0H4HXT0_9GAMM</name>
<keyword evidence="5" id="KW-0808">Transferase</keyword>
<dbReference type="KEGG" id="mpq:ABA45_02960"/>
<feature type="domain" description="7,8-dihydro-6-hydroxymethylpterin-pyrophosphokinase" evidence="13">
    <location>
        <begin position="89"/>
        <end position="100"/>
    </location>
</feature>
<dbReference type="STRING" id="330734.ABA45_02960"/>
<evidence type="ECO:0000256" key="4">
    <source>
        <dbReference type="ARBA" id="ARBA00016218"/>
    </source>
</evidence>
<evidence type="ECO:0000256" key="1">
    <source>
        <dbReference type="ARBA" id="ARBA00005051"/>
    </source>
</evidence>
<dbReference type="UniPathway" id="UPA00077">
    <property type="reaction ID" value="UER00155"/>
</dbReference>
<evidence type="ECO:0000256" key="8">
    <source>
        <dbReference type="ARBA" id="ARBA00022840"/>
    </source>
</evidence>
<gene>
    <name evidence="14" type="ORF">ABA45_02960</name>
</gene>
<dbReference type="PATRIC" id="fig|330734.3.peg.659"/>
<dbReference type="RefSeq" id="WP_048384280.1">
    <property type="nucleotide sequence ID" value="NZ_CP011494.1"/>
</dbReference>
<evidence type="ECO:0000256" key="12">
    <source>
        <dbReference type="ARBA" id="ARBA00033413"/>
    </source>
</evidence>
<dbReference type="GO" id="GO:0005524">
    <property type="term" value="F:ATP binding"/>
    <property type="evidence" value="ECO:0007669"/>
    <property type="project" value="UniProtKB-KW"/>
</dbReference>
<dbReference type="PANTHER" id="PTHR43071">
    <property type="entry name" value="2-AMINO-4-HYDROXY-6-HYDROXYMETHYLDIHYDROPTERIDINE PYROPHOSPHOKINASE"/>
    <property type="match status" value="1"/>
</dbReference>
<keyword evidence="8" id="KW-0067">ATP-binding</keyword>
<dbReference type="GO" id="GO:0003848">
    <property type="term" value="F:2-amino-4-hydroxy-6-hydroxymethyldihydropteridine diphosphokinase activity"/>
    <property type="evidence" value="ECO:0007669"/>
    <property type="project" value="UniProtKB-EC"/>
</dbReference>
<evidence type="ECO:0000256" key="11">
    <source>
        <dbReference type="ARBA" id="ARBA00029766"/>
    </source>
</evidence>
<evidence type="ECO:0000256" key="9">
    <source>
        <dbReference type="ARBA" id="ARBA00022909"/>
    </source>
</evidence>
<accession>A0A0H4HXT0</accession>
<dbReference type="InterPro" id="IPR035907">
    <property type="entry name" value="Hppk_sf"/>
</dbReference>
<dbReference type="PANTHER" id="PTHR43071:SF1">
    <property type="entry name" value="2-AMINO-4-HYDROXY-6-HYDROXYMETHYLDIHYDROPTERIDINE PYROPHOSPHOKINASE"/>
    <property type="match status" value="1"/>
</dbReference>
<keyword evidence="9" id="KW-0289">Folate biosynthesis</keyword>
<comment type="function">
    <text evidence="10">Catalyzes the transfer of pyrophosphate from adenosine triphosphate (ATP) to 6-hydroxymethyl-7,8-dihydropterin, an enzymatic step in folate biosynthesis pathway.</text>
</comment>
<dbReference type="CDD" id="cd00483">
    <property type="entry name" value="HPPK"/>
    <property type="match status" value="1"/>
</dbReference>
<dbReference type="InterPro" id="IPR000550">
    <property type="entry name" value="Hppk"/>
</dbReference>
<protein>
    <recommendedName>
        <fullName evidence="4">2-amino-4-hydroxy-6-hydroxymethyldihydropteridine pyrophosphokinase</fullName>
        <ecNumber evidence="3">2.7.6.3</ecNumber>
    </recommendedName>
    <alternativeName>
        <fullName evidence="11">6-hydroxymethyl-7,8-dihydropterin pyrophosphokinase</fullName>
    </alternativeName>
    <alternativeName>
        <fullName evidence="12">7,8-dihydro-6-hydroxymethylpterin-pyrophosphokinase</fullName>
    </alternativeName>
</protein>
<evidence type="ECO:0000256" key="3">
    <source>
        <dbReference type="ARBA" id="ARBA00013253"/>
    </source>
</evidence>
<evidence type="ECO:0000256" key="5">
    <source>
        <dbReference type="ARBA" id="ARBA00022679"/>
    </source>
</evidence>
<reference evidence="14 15" key="1">
    <citation type="submission" date="2015-05" db="EMBL/GenBank/DDBJ databases">
        <title>Complete genome of Marinobacter psychrophilus strain 20041T isolated from sea-ice of the Canadian Basin.</title>
        <authorList>
            <person name="Song L."/>
            <person name="Ren L."/>
            <person name="Yu Y."/>
            <person name="Wang X."/>
        </authorList>
    </citation>
    <scope>NUCLEOTIDE SEQUENCE [LARGE SCALE GENOMIC DNA]</scope>
    <source>
        <strain evidence="14 15">20041</strain>
    </source>
</reference>
<dbReference type="Gene3D" id="3.30.70.560">
    <property type="entry name" value="7,8-Dihydro-6-hydroxymethylpterin-pyrophosphokinase HPPK"/>
    <property type="match status" value="1"/>
</dbReference>
<dbReference type="NCBIfam" id="TIGR01498">
    <property type="entry name" value="folK"/>
    <property type="match status" value="1"/>
</dbReference>
<evidence type="ECO:0000259" key="13">
    <source>
        <dbReference type="PROSITE" id="PS00794"/>
    </source>
</evidence>
<evidence type="ECO:0000313" key="14">
    <source>
        <dbReference type="EMBL" id="AKO51509.1"/>
    </source>
</evidence>
<organism evidence="14 15">
    <name type="scientific">Marinobacter psychrophilus</name>
    <dbReference type="NCBI Taxonomy" id="330734"/>
    <lineage>
        <taxon>Bacteria</taxon>
        <taxon>Pseudomonadati</taxon>
        <taxon>Pseudomonadota</taxon>
        <taxon>Gammaproteobacteria</taxon>
        <taxon>Pseudomonadales</taxon>
        <taxon>Marinobacteraceae</taxon>
        <taxon>Marinobacter</taxon>
    </lineage>
</organism>